<sequence length="332" mass="38640">MSKYLVLLVIAVISCNPKKSNTEKGLIDIKLLKDIELNIPDMQTAFRTAPQRFKKYLIYQDPFNESIIALNSDFSFNKTLIKKGEAPNEILNIYSHSITDEYVFIIGPNVVVVFDESLKLLGKYPFSLDMAYSVIKWNGGFLTAGFNEEDEHFSLYSFDFSRTATSIELVKQLEVESKYIEERMYYSHKLINISNSRFLLIFDWYGEYFLIDKAYNTIKTDLLPFSGDMDFFLDESVVKPPYYQAYDSYLFNDSLVFIIRELDFNEIGQDLSDEEVILKNYRNTISVFNKDMLFLNSIKLPNAAVNLSVLQDTLITNDFNSEKIYLYEINIQ</sequence>
<gene>
    <name evidence="1" type="ORF">QYS47_34270</name>
</gene>
<dbReference type="PROSITE" id="PS51257">
    <property type="entry name" value="PROKAR_LIPOPROTEIN"/>
    <property type="match status" value="1"/>
</dbReference>
<name>A0AA52EXG8_9BACT</name>
<protein>
    <submittedName>
        <fullName evidence="1">Uncharacterized protein</fullName>
    </submittedName>
</protein>
<evidence type="ECO:0000313" key="1">
    <source>
        <dbReference type="EMBL" id="WNB17556.1"/>
    </source>
</evidence>
<reference evidence="1" key="1">
    <citation type="submission" date="2023-08" db="EMBL/GenBank/DDBJ databases">
        <title>Comparative genomics and taxonomic characterization of three novel marine species of genus Marivirga.</title>
        <authorList>
            <person name="Muhammad N."/>
            <person name="Kim S.-G."/>
        </authorList>
    </citation>
    <scope>NUCLEOTIDE SEQUENCE</scope>
    <source>
        <strain evidence="1">BKB1-2</strain>
    </source>
</reference>
<dbReference type="RefSeq" id="WP_322347046.1">
    <property type="nucleotide sequence ID" value="NZ_CP129968.2"/>
</dbReference>
<organism evidence="1">
    <name type="scientific">Marivirga arenosa</name>
    <dbReference type="NCBI Taxonomy" id="3059076"/>
    <lineage>
        <taxon>Bacteria</taxon>
        <taxon>Pseudomonadati</taxon>
        <taxon>Bacteroidota</taxon>
        <taxon>Cytophagia</taxon>
        <taxon>Cytophagales</taxon>
        <taxon>Marivirgaceae</taxon>
        <taxon>Marivirga</taxon>
    </lineage>
</organism>
<dbReference type="EMBL" id="CP129968">
    <property type="protein sequence ID" value="WNB17556.1"/>
    <property type="molecule type" value="Genomic_DNA"/>
</dbReference>
<proteinExistence type="predicted"/>
<accession>A0AA52EXG8</accession>
<dbReference type="AlphaFoldDB" id="A0AA52EXG8"/>
<dbReference type="Proteomes" id="UP001232019">
    <property type="component" value="Chromosome"/>
</dbReference>
<dbReference type="KEGG" id="marp:QYS47_34270"/>